<evidence type="ECO:0000256" key="1">
    <source>
        <dbReference type="SAM" id="MobiDB-lite"/>
    </source>
</evidence>
<evidence type="ECO:0000313" key="3">
    <source>
        <dbReference type="Proteomes" id="UP000198282"/>
    </source>
</evidence>
<feature type="region of interest" description="Disordered" evidence="1">
    <location>
        <begin position="169"/>
        <end position="200"/>
    </location>
</feature>
<feature type="region of interest" description="Disordered" evidence="1">
    <location>
        <begin position="1"/>
        <end position="39"/>
    </location>
</feature>
<evidence type="ECO:0008006" key="4">
    <source>
        <dbReference type="Google" id="ProtNLM"/>
    </source>
</evidence>
<dbReference type="AlphaFoldDB" id="A0A239M1R1"/>
<protein>
    <recommendedName>
        <fullName evidence="4">Helix-turn-helix domain-containing protein</fullName>
    </recommendedName>
</protein>
<dbReference type="Proteomes" id="UP000198282">
    <property type="component" value="Unassembled WGS sequence"/>
</dbReference>
<reference evidence="2 3" key="1">
    <citation type="submission" date="2017-06" db="EMBL/GenBank/DDBJ databases">
        <authorList>
            <person name="Kim H.J."/>
            <person name="Triplett B.A."/>
        </authorList>
    </citation>
    <scope>NUCLEOTIDE SEQUENCE [LARGE SCALE GENOMIC DNA]</scope>
    <source>
        <strain evidence="2 3">CGMCC 4.2132</strain>
    </source>
</reference>
<gene>
    <name evidence="2" type="ORF">SAMN05216276_103692</name>
</gene>
<proteinExistence type="predicted"/>
<feature type="compositionally biased region" description="Basic and acidic residues" evidence="1">
    <location>
        <begin position="174"/>
        <end position="188"/>
    </location>
</feature>
<sequence>MADVRPRKSSAGAAKKRKHRTLPPRSDHVTGGTTQAPRRKEIEERAALVLFEQAQRLDGVAASTHETGTRDTVREVVQDLLAHAEPVRATIASKILGVDEKTVRAWAKEGLLASVKGRPRLMLEAERLYAVATLVQDLRRAGRTRNLVEAIWQRLQDRELLENDQLTDGLRQMEQGEGRPWREIKAEWSSKNSELTAGED</sequence>
<organism evidence="2 3">
    <name type="scientific">Streptosporangium subroseum</name>
    <dbReference type="NCBI Taxonomy" id="106412"/>
    <lineage>
        <taxon>Bacteria</taxon>
        <taxon>Bacillati</taxon>
        <taxon>Actinomycetota</taxon>
        <taxon>Actinomycetes</taxon>
        <taxon>Streptosporangiales</taxon>
        <taxon>Streptosporangiaceae</taxon>
        <taxon>Streptosporangium</taxon>
    </lineage>
</organism>
<feature type="compositionally biased region" description="Polar residues" evidence="1">
    <location>
        <begin position="189"/>
        <end position="200"/>
    </location>
</feature>
<name>A0A239M1R1_9ACTN</name>
<evidence type="ECO:0000313" key="2">
    <source>
        <dbReference type="EMBL" id="SNT36023.1"/>
    </source>
</evidence>
<accession>A0A239M1R1</accession>
<dbReference type="EMBL" id="FZOD01000036">
    <property type="protein sequence ID" value="SNT36023.1"/>
    <property type="molecule type" value="Genomic_DNA"/>
</dbReference>
<keyword evidence="3" id="KW-1185">Reference proteome</keyword>